<evidence type="ECO:0000313" key="2">
    <source>
        <dbReference type="Proteomes" id="UP001434883"/>
    </source>
</evidence>
<accession>A0ABV0QNB7</accession>
<evidence type="ECO:0000313" key="1">
    <source>
        <dbReference type="EMBL" id="MEQ2197339.1"/>
    </source>
</evidence>
<sequence>LISTPWWSPSGTEHLNCCWELGTTPKPSVKLSSEDIKTSNPYHHDQLDRIFNVMGFPAGKTPLLPSEGNTPKATSV</sequence>
<dbReference type="GO" id="GO:0016301">
    <property type="term" value="F:kinase activity"/>
    <property type="evidence" value="ECO:0007669"/>
    <property type="project" value="UniProtKB-KW"/>
</dbReference>
<feature type="non-terminal residue" evidence="1">
    <location>
        <position position="1"/>
    </location>
</feature>
<reference evidence="1 2" key="1">
    <citation type="submission" date="2021-06" db="EMBL/GenBank/DDBJ databases">
        <authorList>
            <person name="Palmer J.M."/>
        </authorList>
    </citation>
    <scope>NUCLEOTIDE SEQUENCE [LARGE SCALE GENOMIC DNA]</scope>
    <source>
        <strain evidence="1 2">XC_2019</strain>
        <tissue evidence="1">Muscle</tissue>
    </source>
</reference>
<keyword evidence="1" id="KW-0418">Kinase</keyword>
<protein>
    <submittedName>
        <fullName evidence="1">Cyclin-dependent kinase 8</fullName>
    </submittedName>
</protein>
<gene>
    <name evidence="1" type="primary">CDK8</name>
    <name evidence="1" type="ORF">XENOCAPTIV_027923</name>
</gene>
<dbReference type="EMBL" id="JAHRIN010017548">
    <property type="protein sequence ID" value="MEQ2197339.1"/>
    <property type="molecule type" value="Genomic_DNA"/>
</dbReference>
<keyword evidence="1" id="KW-0808">Transferase</keyword>
<proteinExistence type="predicted"/>
<name>A0ABV0QNB7_9TELE</name>
<dbReference type="Proteomes" id="UP001434883">
    <property type="component" value="Unassembled WGS sequence"/>
</dbReference>
<comment type="caution">
    <text evidence="1">The sequence shown here is derived from an EMBL/GenBank/DDBJ whole genome shotgun (WGS) entry which is preliminary data.</text>
</comment>
<keyword evidence="2" id="KW-1185">Reference proteome</keyword>
<organism evidence="1 2">
    <name type="scientific">Xenoophorus captivus</name>
    <dbReference type="NCBI Taxonomy" id="1517983"/>
    <lineage>
        <taxon>Eukaryota</taxon>
        <taxon>Metazoa</taxon>
        <taxon>Chordata</taxon>
        <taxon>Craniata</taxon>
        <taxon>Vertebrata</taxon>
        <taxon>Euteleostomi</taxon>
        <taxon>Actinopterygii</taxon>
        <taxon>Neopterygii</taxon>
        <taxon>Teleostei</taxon>
        <taxon>Neoteleostei</taxon>
        <taxon>Acanthomorphata</taxon>
        <taxon>Ovalentaria</taxon>
        <taxon>Atherinomorphae</taxon>
        <taxon>Cyprinodontiformes</taxon>
        <taxon>Goodeidae</taxon>
        <taxon>Xenoophorus</taxon>
    </lineage>
</organism>